<proteinExistence type="predicted"/>
<protein>
    <recommendedName>
        <fullName evidence="3">Exo-alpha-sialidase</fullName>
    </recommendedName>
</protein>
<gene>
    <name evidence="1" type="ORF">Lepil_2184</name>
</gene>
<evidence type="ECO:0000313" key="2">
    <source>
        <dbReference type="Proteomes" id="UP000005737"/>
    </source>
</evidence>
<keyword evidence="2" id="KW-1185">Reference proteome</keyword>
<sequence length="320" mass="35497">MLLGPCYTGAETPSGLWKVAGKITVPDNKGRLHACSANGVSYIANNVSLLSSRDNGSTWKEERFPVETVTIVFCNQHILIAGNISDLRVSRDGGLTWLQTTGIDTPQWTMDPVFARCGEKTFAGISQIGDMINTPDSGVLYLLREQTWIPYADWKRGPVYQLHCSEHGLFLGDDTNIEIVKLDDSPVSWQVTLNDGLRVPCPMYRFGCDIGRSEPFLTTPDGIFLFTGWAIFKFRKNLTGWDNTGTTIPDSFYADEVIHCKNQIYLTGKKGLFQVNFQAPPNMEIIPVDGPPGSGRSYWSSNGDLLSINSAGEIYRHQCN</sequence>
<organism evidence="1 2">
    <name type="scientific">Leptonema illini DSM 21528</name>
    <dbReference type="NCBI Taxonomy" id="929563"/>
    <lineage>
        <taxon>Bacteria</taxon>
        <taxon>Pseudomonadati</taxon>
        <taxon>Spirochaetota</taxon>
        <taxon>Spirochaetia</taxon>
        <taxon>Leptospirales</taxon>
        <taxon>Leptospiraceae</taxon>
        <taxon>Leptonema</taxon>
    </lineage>
</organism>
<dbReference type="InterPro" id="IPR015943">
    <property type="entry name" value="WD40/YVTN_repeat-like_dom_sf"/>
</dbReference>
<dbReference type="Gene3D" id="2.130.10.10">
    <property type="entry name" value="YVTN repeat-like/Quinoprotein amine dehydrogenase"/>
    <property type="match status" value="1"/>
</dbReference>
<dbReference type="SUPFAM" id="SSF110296">
    <property type="entry name" value="Oligoxyloglucan reducing end-specific cellobiohydrolase"/>
    <property type="match status" value="1"/>
</dbReference>
<dbReference type="Proteomes" id="UP000005737">
    <property type="component" value="Unassembled WGS sequence"/>
</dbReference>
<evidence type="ECO:0000313" key="1">
    <source>
        <dbReference type="EMBL" id="EHQ06861.1"/>
    </source>
</evidence>
<name>H2CGE6_9LEPT</name>
<accession>H2CGE6</accession>
<reference evidence="1 2" key="1">
    <citation type="submission" date="2011-10" db="EMBL/GenBank/DDBJ databases">
        <title>The Improved High-Quality Draft genome of Leptonema illini DSM 21528.</title>
        <authorList>
            <consortium name="US DOE Joint Genome Institute (JGI-PGF)"/>
            <person name="Lucas S."/>
            <person name="Copeland A."/>
            <person name="Lapidus A."/>
            <person name="Glavina del Rio T."/>
            <person name="Dalin E."/>
            <person name="Tice H."/>
            <person name="Bruce D."/>
            <person name="Goodwin L."/>
            <person name="Pitluck S."/>
            <person name="Peters L."/>
            <person name="Mikhailova N."/>
            <person name="Held B."/>
            <person name="Kyrpides N."/>
            <person name="Mavromatis K."/>
            <person name="Ivanova N."/>
            <person name="Markowitz V."/>
            <person name="Cheng J.-F."/>
            <person name="Hugenholtz P."/>
            <person name="Woyke T."/>
            <person name="Wu D."/>
            <person name="Gronow S."/>
            <person name="Wellnitz S."/>
            <person name="Brambilla E.-M."/>
            <person name="Klenk H.-P."/>
            <person name="Eisen J.A."/>
        </authorList>
    </citation>
    <scope>NUCLEOTIDE SEQUENCE [LARGE SCALE GENOMIC DNA]</scope>
    <source>
        <strain evidence="1 2">DSM 21528</strain>
    </source>
</reference>
<dbReference type="EMBL" id="JH597773">
    <property type="protein sequence ID" value="EHQ06861.1"/>
    <property type="molecule type" value="Genomic_DNA"/>
</dbReference>
<dbReference type="HOGENOM" id="CLU_868173_0_0_12"/>
<dbReference type="AlphaFoldDB" id="H2CGE6"/>
<evidence type="ECO:0008006" key="3">
    <source>
        <dbReference type="Google" id="ProtNLM"/>
    </source>
</evidence>